<feature type="compositionally biased region" description="Polar residues" evidence="1">
    <location>
        <begin position="38"/>
        <end position="52"/>
    </location>
</feature>
<dbReference type="AlphaFoldDB" id="A0A834SU06"/>
<dbReference type="PANTHER" id="PTHR35291:SF3">
    <property type="entry name" value="PROTEIN SHROOM-LIKE"/>
    <property type="match status" value="1"/>
</dbReference>
<keyword evidence="3" id="KW-1185">Reference proteome</keyword>
<dbReference type="EMBL" id="JAAIUW010000011">
    <property type="protein sequence ID" value="KAF7809711.1"/>
    <property type="molecule type" value="Genomic_DNA"/>
</dbReference>
<dbReference type="OrthoDB" id="1097853at2759"/>
<organism evidence="2 3">
    <name type="scientific">Senna tora</name>
    <dbReference type="NCBI Taxonomy" id="362788"/>
    <lineage>
        <taxon>Eukaryota</taxon>
        <taxon>Viridiplantae</taxon>
        <taxon>Streptophyta</taxon>
        <taxon>Embryophyta</taxon>
        <taxon>Tracheophyta</taxon>
        <taxon>Spermatophyta</taxon>
        <taxon>Magnoliopsida</taxon>
        <taxon>eudicotyledons</taxon>
        <taxon>Gunneridae</taxon>
        <taxon>Pentapetalae</taxon>
        <taxon>rosids</taxon>
        <taxon>fabids</taxon>
        <taxon>Fabales</taxon>
        <taxon>Fabaceae</taxon>
        <taxon>Caesalpinioideae</taxon>
        <taxon>Cassia clade</taxon>
        <taxon>Senna</taxon>
    </lineage>
</organism>
<comment type="caution">
    <text evidence="2">The sequence shown here is derived from an EMBL/GenBank/DDBJ whole genome shotgun (WGS) entry which is preliminary data.</text>
</comment>
<proteinExistence type="predicted"/>
<reference evidence="2" key="1">
    <citation type="submission" date="2020-09" db="EMBL/GenBank/DDBJ databases">
        <title>Genome-Enabled Discovery of Anthraquinone Biosynthesis in Senna tora.</title>
        <authorList>
            <person name="Kang S.-H."/>
            <person name="Pandey R.P."/>
            <person name="Lee C.-M."/>
            <person name="Sim J.-S."/>
            <person name="Jeong J.-T."/>
            <person name="Choi B.-S."/>
            <person name="Jung M."/>
            <person name="Ginzburg D."/>
            <person name="Zhao K."/>
            <person name="Won S.Y."/>
            <person name="Oh T.-J."/>
            <person name="Yu Y."/>
            <person name="Kim N.-H."/>
            <person name="Lee O.R."/>
            <person name="Lee T.-H."/>
            <person name="Bashyal P."/>
            <person name="Kim T.-S."/>
            <person name="Lee W.-H."/>
            <person name="Kawkins C."/>
            <person name="Kim C.-K."/>
            <person name="Kim J.S."/>
            <person name="Ahn B.O."/>
            <person name="Rhee S.Y."/>
            <person name="Sohng J.K."/>
        </authorList>
    </citation>
    <scope>NUCLEOTIDE SEQUENCE</scope>
    <source>
        <tissue evidence="2">Leaf</tissue>
    </source>
</reference>
<evidence type="ECO:0000256" key="1">
    <source>
        <dbReference type="SAM" id="MobiDB-lite"/>
    </source>
</evidence>
<dbReference type="PANTHER" id="PTHR35291">
    <property type="entry name" value="PROTEIN SHROOM-LIKE"/>
    <property type="match status" value="1"/>
</dbReference>
<dbReference type="Proteomes" id="UP000634136">
    <property type="component" value="Unassembled WGS sequence"/>
</dbReference>
<accession>A0A834SU06</accession>
<evidence type="ECO:0000313" key="3">
    <source>
        <dbReference type="Proteomes" id="UP000634136"/>
    </source>
</evidence>
<gene>
    <name evidence="2" type="ORF">G2W53_036454</name>
</gene>
<name>A0A834SU06_9FABA</name>
<feature type="compositionally biased region" description="Basic residues" evidence="1">
    <location>
        <begin position="53"/>
        <end position="62"/>
    </location>
</feature>
<protein>
    <submittedName>
        <fullName evidence="2">Uncharacterized protein</fullName>
    </submittedName>
</protein>
<sequence>MFRSVSTTRGPGKYEKLDEEASGNGHGGHMNNIEELEMTSSSTFNHSTLQRNPTKKVSKEKKSHPIFSLFDFRRKKKTTSRPEFTRYHEYVKEGGMWDLDANKPVIYYK</sequence>
<feature type="region of interest" description="Disordered" evidence="1">
    <location>
        <begin position="1"/>
        <end position="62"/>
    </location>
</feature>
<evidence type="ECO:0000313" key="2">
    <source>
        <dbReference type="EMBL" id="KAF7809711.1"/>
    </source>
</evidence>